<dbReference type="EMBL" id="PPPD01000002">
    <property type="protein sequence ID" value="PNY79656.1"/>
    <property type="molecule type" value="Genomic_DNA"/>
</dbReference>
<gene>
    <name evidence="2" type="ORF">CVO96_16970</name>
</gene>
<sequence length="702" mass="73937">MGVLSAVDIGALPESRQEAGRGPGLSTVLPGAGQVMPQVELIHLKHLAACKASGAAASKKCPQYEWSVPFISEAYALAMEEALSRAWNTFDARSTWYMNSLLNAKPDPGIMGAWVGQLSPLAAVSVAAQFKSLAPSTQGRSFAANCGPNANARVDRYLNAWDGGDLVASPLKSDQFCSGLQDAISAAVPSYFPGAQCTLIDLPQVTNWAEVSRRYAAGYQQAVSVFYPQYWKEVYEAIETYMPGSLAWDGVYPLSGAAGTSGGVQLQPVYATGRRPLQYRALAQKAQAKKAGGAAYILKNYPYPGLAAPASASAGLAVPRLPGGATGTSWPGIPTLEVLKYGLSQREDIFSRADQWWGAQPAPQGPTGAGDLRETEGVGAVGFMQLFSQVDRLTSPRTVEYQRWCFMSYAPPVLTLVTRTLPNISTGINTYLGGITRVHVRWETAPEGYPLHHVRGQPSRGTTLGLMNLAERLPVLKLPKIDVTTLPSTQKTLQDKAVQAAAAAASQSSTVTAPPAPTPANTVGSPPKPTPTPTSQGTARTVTGCESAGGEQATVKCLARKVLDNPNIALNTSSTTSGGSPRQNIVDAINGVPAARGCGPTTPNCGQREAISPKLLTAMLALARQGSYRVTAITGGGHKGNSSHYTGEALDIGTWDGVLLNVPNAGHKRALEACLAADARSGYSLNAFNDPAHKDHVHCDFR</sequence>
<feature type="region of interest" description="Disordered" evidence="1">
    <location>
        <begin position="506"/>
        <end position="543"/>
    </location>
</feature>
<accession>A0A2K3USZ7</accession>
<dbReference type="Proteomes" id="UP000236379">
    <property type="component" value="Unassembled WGS sequence"/>
</dbReference>
<evidence type="ECO:0000256" key="1">
    <source>
        <dbReference type="SAM" id="MobiDB-lite"/>
    </source>
</evidence>
<protein>
    <submittedName>
        <fullName evidence="2">Uncharacterized protein</fullName>
    </submittedName>
</protein>
<organism evidence="2 3">
    <name type="scientific">Deinococcus koreensis</name>
    <dbReference type="NCBI Taxonomy" id="2054903"/>
    <lineage>
        <taxon>Bacteria</taxon>
        <taxon>Thermotogati</taxon>
        <taxon>Deinococcota</taxon>
        <taxon>Deinococci</taxon>
        <taxon>Deinococcales</taxon>
        <taxon>Deinococcaceae</taxon>
        <taxon>Deinococcus</taxon>
    </lineage>
</organism>
<comment type="caution">
    <text evidence="2">The sequence shown here is derived from an EMBL/GenBank/DDBJ whole genome shotgun (WGS) entry which is preliminary data.</text>
</comment>
<dbReference type="AlphaFoldDB" id="A0A2K3USZ7"/>
<proteinExistence type="predicted"/>
<evidence type="ECO:0000313" key="2">
    <source>
        <dbReference type="EMBL" id="PNY79656.1"/>
    </source>
</evidence>
<evidence type="ECO:0000313" key="3">
    <source>
        <dbReference type="Proteomes" id="UP000236379"/>
    </source>
</evidence>
<reference evidence="2 3" key="1">
    <citation type="submission" date="2018-01" db="EMBL/GenBank/DDBJ databases">
        <title>Deinococcus koreensis sp. nov., a radiation-resistant bacterium isolated from river water.</title>
        <authorList>
            <person name="Choi A."/>
        </authorList>
    </citation>
    <scope>NUCLEOTIDE SEQUENCE [LARGE SCALE GENOMIC DNA]</scope>
    <source>
        <strain evidence="2 3">SJW1-2</strain>
    </source>
</reference>
<keyword evidence="3" id="KW-1185">Reference proteome</keyword>
<name>A0A2K3USZ7_9DEIO</name>